<evidence type="ECO:0000313" key="3">
    <source>
        <dbReference type="Proteomes" id="UP000032180"/>
    </source>
</evidence>
<dbReference type="PANTHER" id="PTHR33086">
    <property type="entry name" value="OS05G0468200 PROTEIN-RELATED"/>
    <property type="match status" value="1"/>
</dbReference>
<organism evidence="2 3">
    <name type="scientific">Leersia perrieri</name>
    <dbReference type="NCBI Taxonomy" id="77586"/>
    <lineage>
        <taxon>Eukaryota</taxon>
        <taxon>Viridiplantae</taxon>
        <taxon>Streptophyta</taxon>
        <taxon>Embryophyta</taxon>
        <taxon>Tracheophyta</taxon>
        <taxon>Spermatophyta</taxon>
        <taxon>Magnoliopsida</taxon>
        <taxon>Liliopsida</taxon>
        <taxon>Poales</taxon>
        <taxon>Poaceae</taxon>
        <taxon>BOP clade</taxon>
        <taxon>Oryzoideae</taxon>
        <taxon>Oryzeae</taxon>
        <taxon>Oryzinae</taxon>
        <taxon>Leersia</taxon>
    </lineage>
</organism>
<dbReference type="Gramene" id="LPERR05G16560.1">
    <property type="protein sequence ID" value="LPERR05G16560.1"/>
    <property type="gene ID" value="LPERR05G16560"/>
</dbReference>
<accession>A0A0D9WHW1</accession>
<reference evidence="2" key="3">
    <citation type="submission" date="2015-04" db="UniProtKB">
        <authorList>
            <consortium name="EnsemblPlants"/>
        </authorList>
    </citation>
    <scope>IDENTIFICATION</scope>
</reference>
<keyword evidence="3" id="KW-1185">Reference proteome</keyword>
<reference evidence="2 3" key="1">
    <citation type="submission" date="2012-08" db="EMBL/GenBank/DDBJ databases">
        <title>Oryza genome evolution.</title>
        <authorList>
            <person name="Wing R.A."/>
        </authorList>
    </citation>
    <scope>NUCLEOTIDE SEQUENCE</scope>
</reference>
<evidence type="ECO:0000313" key="2">
    <source>
        <dbReference type="EnsemblPlants" id="LPERR05G16560.1"/>
    </source>
</evidence>
<name>A0A0D9WHW1_9ORYZ</name>
<protein>
    <submittedName>
        <fullName evidence="2">Uncharacterized protein</fullName>
    </submittedName>
</protein>
<dbReference type="HOGENOM" id="CLU_814728_0_0_1"/>
<dbReference type="PANTHER" id="PTHR33086:SF5">
    <property type="entry name" value="OS05G0468400 PROTEIN"/>
    <property type="match status" value="1"/>
</dbReference>
<sequence length="341" mass="35992">MLFLHGLSAAAAASGRLRRALSTAATSHPPWALIHRILTAQESTGPGVSLSLAPPPRASHVTIPARAIAVNDHAKISGDSRVTFRGRGVLATSGDGLLLVYTFKACFPDGHPIPALTRDDAIKTVYEHFASFICNPLTGELFRLPEFDGTEKTGEDAAPPKRYVVAQLSNVTYSDSTNGDSANGAEHDDHELRGRGQAPAAVASADHESRGRGQAPSADHKRRGRGQAPAAVATSANHERQGRGQAPSAASGDHERRGRGQAPADHQASPSHYVVSAAIGDTISAALDHHHTGDGSISVGQQELVPMGSRRRDDHLCRRGGNFPPDIGRRSDAGKRIQFMA</sequence>
<dbReference type="EnsemblPlants" id="LPERR05G16560.1">
    <property type="protein sequence ID" value="LPERR05G16560.1"/>
    <property type="gene ID" value="LPERR05G16560"/>
</dbReference>
<dbReference type="AlphaFoldDB" id="A0A0D9WHW1"/>
<reference evidence="3" key="2">
    <citation type="submission" date="2013-12" db="EMBL/GenBank/DDBJ databases">
        <authorList>
            <person name="Yu Y."/>
            <person name="Lee S."/>
            <person name="de Baynast K."/>
            <person name="Wissotski M."/>
            <person name="Liu L."/>
            <person name="Talag J."/>
            <person name="Goicoechea J."/>
            <person name="Angelova A."/>
            <person name="Jetty R."/>
            <person name="Kudrna D."/>
            <person name="Golser W."/>
            <person name="Rivera L."/>
            <person name="Zhang J."/>
            <person name="Wing R."/>
        </authorList>
    </citation>
    <scope>NUCLEOTIDE SEQUENCE</scope>
</reference>
<feature type="region of interest" description="Disordered" evidence="1">
    <location>
        <begin position="308"/>
        <end position="341"/>
    </location>
</feature>
<dbReference type="Proteomes" id="UP000032180">
    <property type="component" value="Chromosome 5"/>
</dbReference>
<feature type="compositionally biased region" description="Basic and acidic residues" evidence="1">
    <location>
        <begin position="185"/>
        <end position="194"/>
    </location>
</feature>
<feature type="region of interest" description="Disordered" evidence="1">
    <location>
        <begin position="173"/>
        <end position="270"/>
    </location>
</feature>
<evidence type="ECO:0000256" key="1">
    <source>
        <dbReference type="SAM" id="MobiDB-lite"/>
    </source>
</evidence>
<proteinExistence type="predicted"/>